<dbReference type="SMART" id="SM00320">
    <property type="entry name" value="WD40"/>
    <property type="match status" value="3"/>
</dbReference>
<evidence type="ECO:0000256" key="12">
    <source>
        <dbReference type="SAM" id="MobiDB-lite"/>
    </source>
</evidence>
<feature type="compositionally biased region" description="Low complexity" evidence="12">
    <location>
        <begin position="1"/>
        <end position="14"/>
    </location>
</feature>
<dbReference type="PROSITE" id="PS00678">
    <property type="entry name" value="WD_REPEATS_1"/>
    <property type="match status" value="1"/>
</dbReference>
<keyword evidence="9" id="KW-0520">NAD</keyword>
<dbReference type="PANTHER" id="PTHR42979:SF1">
    <property type="entry name" value="3-ISOPROPYLMALATE DEHYDROGENASE"/>
    <property type="match status" value="1"/>
</dbReference>
<dbReference type="EC" id="1.1.1.85" evidence="14"/>
<dbReference type="SMART" id="SM01329">
    <property type="entry name" value="Iso_dh"/>
    <property type="match status" value="1"/>
</dbReference>
<keyword evidence="6" id="KW-0677">Repeat</keyword>
<keyword evidence="3 11" id="KW-0853">WD repeat</keyword>
<feature type="compositionally biased region" description="Acidic residues" evidence="12">
    <location>
        <begin position="232"/>
        <end position="241"/>
    </location>
</feature>
<feature type="domain" description="Isopropylmalate dehydrogenase-like" evidence="13">
    <location>
        <begin position="416"/>
        <end position="673"/>
    </location>
</feature>
<proteinExistence type="inferred from homology"/>
<dbReference type="Proteomes" id="UP001224775">
    <property type="component" value="Unassembled WGS sequence"/>
</dbReference>
<sequence>MSGRRTSSNNGSSSRKSHQDRRSSSGSGRDAAYSAQYQQKKQSLQIPMEHDGGILCVEPVPDANKSNSNSKYRQGYDDGVTHRFLSGGTDGTVKLWEVYEPPLGSPDEEAANSVQLVPRLVKTYRGHRGYVHSIAILGTFDPLEHKGRQQLQHDDESCCTEMDDMSFSSSSYSPRRNSNEKKAFLNRRSSNESKQSLIKKFGRRKRDLFVTASRDNTLRIWELDNPNEHEEYFEDSSEEEEYNRSKKKDPLRKGKKLRGHGFAVNGGVLCACAVPSCAQGVLRVWDALDARQGGDRLERSEKSEGSVPMREALWEIELNDDEAGGDNDCNDGGDRPPTSINVRSLVAPVGIISLTALNEGRVMAAGTTDGKIRLWDVSSGLYEGTYNLGAKVQCWSLAVLSEREFHRGYDELATFRSTMQVSSLLETIEAGSESYERHACGRQQRCRNSDSVLLSCIGGYKWDSNPRELRPESGLLKMRKEMGLFANLRPAKVLPQLINASTLKKEIVEGVDVMCVRELTGDVYFGTPKGIDVVDGERVGYNNMIYRESEIKRIARVAGDVASKRGGKLCSVDKANVLDVSQLWRDVVTTLSQRSSLIEYVGWILGMLPSASIGESGPGVFEPCHGSAPDIAGEDKANPLALILSAAMMLRYDLDRAEEAALLETAVEADYSEYA</sequence>
<dbReference type="SUPFAM" id="SSF50978">
    <property type="entry name" value="WD40 repeat-like"/>
    <property type="match status" value="1"/>
</dbReference>
<feature type="compositionally biased region" description="Low complexity" evidence="12">
    <location>
        <begin position="166"/>
        <end position="176"/>
    </location>
</feature>
<dbReference type="InterPro" id="IPR020472">
    <property type="entry name" value="WD40_PAC1"/>
</dbReference>
<evidence type="ECO:0000256" key="3">
    <source>
        <dbReference type="ARBA" id="ARBA00022574"/>
    </source>
</evidence>
<feature type="compositionally biased region" description="Low complexity" evidence="12">
    <location>
        <begin position="24"/>
        <end position="42"/>
    </location>
</feature>
<dbReference type="GO" id="GO:0003862">
    <property type="term" value="F:3-isopropylmalate dehydrogenase activity"/>
    <property type="evidence" value="ECO:0007669"/>
    <property type="project" value="UniProtKB-EC"/>
</dbReference>
<dbReference type="InterPro" id="IPR015943">
    <property type="entry name" value="WD40/YVTN_repeat-like_dom_sf"/>
</dbReference>
<evidence type="ECO:0000256" key="4">
    <source>
        <dbReference type="ARBA" id="ARBA00022605"/>
    </source>
</evidence>
<comment type="caution">
    <text evidence="14">The sequence shown here is derived from an EMBL/GenBank/DDBJ whole genome shotgun (WGS) entry which is preliminary data.</text>
</comment>
<feature type="region of interest" description="Disordered" evidence="12">
    <location>
        <begin position="232"/>
        <end position="254"/>
    </location>
</feature>
<evidence type="ECO:0000256" key="7">
    <source>
        <dbReference type="ARBA" id="ARBA00022842"/>
    </source>
</evidence>
<keyword evidence="8 14" id="KW-0560">Oxidoreductase</keyword>
<feature type="repeat" description="WD" evidence="11">
    <location>
        <begin position="351"/>
        <end position="385"/>
    </location>
</feature>
<dbReference type="AlphaFoldDB" id="A0AAD9DJH9"/>
<dbReference type="InterPro" id="IPR001680">
    <property type="entry name" value="WD40_rpt"/>
</dbReference>
<keyword evidence="10" id="KW-0100">Branched-chain amino acid biosynthesis</keyword>
<evidence type="ECO:0000256" key="9">
    <source>
        <dbReference type="ARBA" id="ARBA00023027"/>
    </source>
</evidence>
<dbReference type="GO" id="GO:0046872">
    <property type="term" value="F:metal ion binding"/>
    <property type="evidence" value="ECO:0007669"/>
    <property type="project" value="UniProtKB-KW"/>
</dbReference>
<dbReference type="GO" id="GO:0009098">
    <property type="term" value="P:L-leucine biosynthetic process"/>
    <property type="evidence" value="ECO:0007669"/>
    <property type="project" value="UniProtKB-KW"/>
</dbReference>
<feature type="repeat" description="WD" evidence="11">
    <location>
        <begin position="84"/>
        <end position="98"/>
    </location>
</feature>
<dbReference type="InterPro" id="IPR019775">
    <property type="entry name" value="WD40_repeat_CS"/>
</dbReference>
<dbReference type="SUPFAM" id="SSF53659">
    <property type="entry name" value="Isocitrate/Isopropylmalate dehydrogenase-like"/>
    <property type="match status" value="1"/>
</dbReference>
<accession>A0AAD9DJH9</accession>
<evidence type="ECO:0000256" key="8">
    <source>
        <dbReference type="ARBA" id="ARBA00023002"/>
    </source>
</evidence>
<dbReference type="Pfam" id="PF00400">
    <property type="entry name" value="WD40"/>
    <property type="match status" value="2"/>
</dbReference>
<organism evidence="14 15">
    <name type="scientific">Skeletonema marinoi</name>
    <dbReference type="NCBI Taxonomy" id="267567"/>
    <lineage>
        <taxon>Eukaryota</taxon>
        <taxon>Sar</taxon>
        <taxon>Stramenopiles</taxon>
        <taxon>Ochrophyta</taxon>
        <taxon>Bacillariophyta</taxon>
        <taxon>Coscinodiscophyceae</taxon>
        <taxon>Thalassiosirophycidae</taxon>
        <taxon>Thalassiosirales</taxon>
        <taxon>Skeletonemataceae</taxon>
        <taxon>Skeletonema</taxon>
        <taxon>Skeletonema marinoi-dohrnii complex</taxon>
    </lineage>
</organism>
<dbReference type="GO" id="GO:0005829">
    <property type="term" value="C:cytosol"/>
    <property type="evidence" value="ECO:0007669"/>
    <property type="project" value="TreeGrafter"/>
</dbReference>
<feature type="region of interest" description="Disordered" evidence="12">
    <location>
        <begin position="160"/>
        <end position="197"/>
    </location>
</feature>
<feature type="repeat" description="WD" evidence="11">
    <location>
        <begin position="208"/>
        <end position="231"/>
    </location>
</feature>
<dbReference type="PROSITE" id="PS50082">
    <property type="entry name" value="WD_REPEATS_2"/>
    <property type="match status" value="3"/>
</dbReference>
<gene>
    <name evidence="14" type="ORF">QTG54_000363</name>
</gene>
<dbReference type="EMBL" id="JATAAI010000001">
    <property type="protein sequence ID" value="KAK1748424.1"/>
    <property type="molecule type" value="Genomic_DNA"/>
</dbReference>
<feature type="region of interest" description="Disordered" evidence="12">
    <location>
        <begin position="1"/>
        <end position="42"/>
    </location>
</feature>
<comment type="similarity">
    <text evidence="1">Belongs to the isocitrate and isopropylmalate dehydrogenases family.</text>
</comment>
<evidence type="ECO:0000313" key="14">
    <source>
        <dbReference type="EMBL" id="KAK1748424.1"/>
    </source>
</evidence>
<keyword evidence="5" id="KW-0479">Metal-binding</keyword>
<dbReference type="Gene3D" id="3.40.718.10">
    <property type="entry name" value="Isopropylmalate Dehydrogenase"/>
    <property type="match status" value="2"/>
</dbReference>
<keyword evidence="2" id="KW-0432">Leucine biosynthesis</keyword>
<dbReference type="PANTHER" id="PTHR42979">
    <property type="entry name" value="3-ISOPROPYLMALATE DEHYDROGENASE"/>
    <property type="match status" value="1"/>
</dbReference>
<evidence type="ECO:0000256" key="1">
    <source>
        <dbReference type="ARBA" id="ARBA00007769"/>
    </source>
</evidence>
<keyword evidence="4" id="KW-0028">Amino-acid biosynthesis</keyword>
<evidence type="ECO:0000256" key="2">
    <source>
        <dbReference type="ARBA" id="ARBA00022430"/>
    </source>
</evidence>
<evidence type="ECO:0000256" key="11">
    <source>
        <dbReference type="PROSITE-ProRule" id="PRU00221"/>
    </source>
</evidence>
<keyword evidence="7" id="KW-0460">Magnesium</keyword>
<evidence type="ECO:0000256" key="10">
    <source>
        <dbReference type="ARBA" id="ARBA00023304"/>
    </source>
</evidence>
<name>A0AAD9DJH9_9STRA</name>
<dbReference type="Gene3D" id="2.130.10.10">
    <property type="entry name" value="YVTN repeat-like/Quinoprotein amine dehydrogenase"/>
    <property type="match status" value="1"/>
</dbReference>
<dbReference type="Pfam" id="PF00180">
    <property type="entry name" value="Iso_dh"/>
    <property type="match status" value="2"/>
</dbReference>
<dbReference type="InterPro" id="IPR036322">
    <property type="entry name" value="WD40_repeat_dom_sf"/>
</dbReference>
<keyword evidence="15" id="KW-1185">Reference proteome</keyword>
<evidence type="ECO:0000313" key="15">
    <source>
        <dbReference type="Proteomes" id="UP001224775"/>
    </source>
</evidence>
<evidence type="ECO:0000256" key="6">
    <source>
        <dbReference type="ARBA" id="ARBA00022737"/>
    </source>
</evidence>
<evidence type="ECO:0000259" key="13">
    <source>
        <dbReference type="SMART" id="SM01329"/>
    </source>
</evidence>
<reference evidence="14" key="1">
    <citation type="submission" date="2023-06" db="EMBL/GenBank/DDBJ databases">
        <title>Survivors Of The Sea: Transcriptome response of Skeletonema marinoi to long-term dormancy.</title>
        <authorList>
            <person name="Pinder M.I.M."/>
            <person name="Kourtchenko O."/>
            <person name="Robertson E.K."/>
            <person name="Larsson T."/>
            <person name="Maumus F."/>
            <person name="Osuna-Cruz C.M."/>
            <person name="Vancaester E."/>
            <person name="Stenow R."/>
            <person name="Vandepoele K."/>
            <person name="Ploug H."/>
            <person name="Bruchert V."/>
            <person name="Godhe A."/>
            <person name="Topel M."/>
        </authorList>
    </citation>
    <scope>NUCLEOTIDE SEQUENCE</scope>
    <source>
        <strain evidence="14">R05AC</strain>
    </source>
</reference>
<feature type="compositionally biased region" description="Basic residues" evidence="12">
    <location>
        <begin position="245"/>
        <end position="254"/>
    </location>
</feature>
<dbReference type="PRINTS" id="PR00320">
    <property type="entry name" value="GPROTEINBRPT"/>
</dbReference>
<dbReference type="InterPro" id="IPR004429">
    <property type="entry name" value="Isopropylmalate_DH"/>
</dbReference>
<evidence type="ECO:0000256" key="5">
    <source>
        <dbReference type="ARBA" id="ARBA00022723"/>
    </source>
</evidence>
<dbReference type="InterPro" id="IPR024084">
    <property type="entry name" value="IsoPropMal-DH-like_dom"/>
</dbReference>
<protein>
    <submittedName>
        <fullName evidence="14">3-isopropylmalate dehydrogenase</fullName>
        <ecNumber evidence="14">1.1.1.85</ecNumber>
    </submittedName>
</protein>